<dbReference type="Proteomes" id="UP001165289">
    <property type="component" value="Unassembled WGS sequence"/>
</dbReference>
<dbReference type="GO" id="GO:0009247">
    <property type="term" value="P:glycolipid biosynthetic process"/>
    <property type="evidence" value="ECO:0007669"/>
    <property type="project" value="TreeGrafter"/>
</dbReference>
<dbReference type="EMBL" id="JAKMXF010000310">
    <property type="protein sequence ID" value="KAI6650638.1"/>
    <property type="molecule type" value="Genomic_DNA"/>
</dbReference>
<dbReference type="GO" id="GO:0005811">
    <property type="term" value="C:lipid droplet"/>
    <property type="evidence" value="ECO:0007669"/>
    <property type="project" value="TreeGrafter"/>
</dbReference>
<sequence>MKTSFKSVMDTTISGAERESKNVRVNVSGAEPGYVVTSCMCVSSAITILEEKDIIQSSTKRRGGVLTPGFAFEKTTLVERLNKSQKVLFETKEV</sequence>
<protein>
    <submittedName>
        <fullName evidence="1">Uncharacterized protein</fullName>
    </submittedName>
</protein>
<dbReference type="GO" id="GO:0005886">
    <property type="term" value="C:plasma membrane"/>
    <property type="evidence" value="ECO:0007669"/>
    <property type="project" value="TreeGrafter"/>
</dbReference>
<evidence type="ECO:0000313" key="1">
    <source>
        <dbReference type="EMBL" id="KAI6650638.1"/>
    </source>
</evidence>
<comment type="caution">
    <text evidence="1">The sequence shown here is derived from an EMBL/GenBank/DDBJ whole genome shotgun (WGS) entry which is preliminary data.</text>
</comment>
<keyword evidence="2" id="KW-1185">Reference proteome</keyword>
<proteinExistence type="predicted"/>
<accession>A0AAV7JNT9</accession>
<dbReference type="InterPro" id="IPR051276">
    <property type="entry name" value="Saccharopine_DH-like_oxidrdct"/>
</dbReference>
<reference evidence="1 2" key="1">
    <citation type="journal article" date="2023" name="BMC Biol.">
        <title>The compact genome of the sponge Oopsacas minuta (Hexactinellida) is lacking key metazoan core genes.</title>
        <authorList>
            <person name="Santini S."/>
            <person name="Schenkelaars Q."/>
            <person name="Jourda C."/>
            <person name="Duchesne M."/>
            <person name="Belahbib H."/>
            <person name="Rocher C."/>
            <person name="Selva M."/>
            <person name="Riesgo A."/>
            <person name="Vervoort M."/>
            <person name="Leys S.P."/>
            <person name="Kodjabachian L."/>
            <person name="Le Bivic A."/>
            <person name="Borchiellini C."/>
            <person name="Claverie J.M."/>
            <person name="Renard E."/>
        </authorList>
    </citation>
    <scope>NUCLEOTIDE SEQUENCE [LARGE SCALE GENOMIC DNA]</scope>
    <source>
        <strain evidence="1">SPO-2</strain>
    </source>
</reference>
<dbReference type="PANTHER" id="PTHR12286">
    <property type="entry name" value="SACCHAROPINE DEHYDROGENASE-LIKE OXIDOREDUCTASE"/>
    <property type="match status" value="1"/>
</dbReference>
<dbReference type="PANTHER" id="PTHR12286:SF5">
    <property type="entry name" value="SACCHAROPINE DEHYDROGENASE-LIKE OXIDOREDUCTASE"/>
    <property type="match status" value="1"/>
</dbReference>
<dbReference type="AlphaFoldDB" id="A0AAV7JNT9"/>
<evidence type="ECO:0000313" key="2">
    <source>
        <dbReference type="Proteomes" id="UP001165289"/>
    </source>
</evidence>
<dbReference type="GO" id="GO:0005739">
    <property type="term" value="C:mitochondrion"/>
    <property type="evidence" value="ECO:0007669"/>
    <property type="project" value="TreeGrafter"/>
</dbReference>
<gene>
    <name evidence="1" type="ORF">LOD99_7688</name>
</gene>
<organism evidence="1 2">
    <name type="scientific">Oopsacas minuta</name>
    <dbReference type="NCBI Taxonomy" id="111878"/>
    <lineage>
        <taxon>Eukaryota</taxon>
        <taxon>Metazoa</taxon>
        <taxon>Porifera</taxon>
        <taxon>Hexactinellida</taxon>
        <taxon>Hexasterophora</taxon>
        <taxon>Lyssacinosida</taxon>
        <taxon>Leucopsacidae</taxon>
        <taxon>Oopsacas</taxon>
    </lineage>
</organism>
<name>A0AAV7JNT9_9METZ</name>